<gene>
    <name evidence="2" type="ORF">LK07_32905</name>
</gene>
<keyword evidence="3" id="KW-1185">Reference proteome</keyword>
<feature type="region of interest" description="Disordered" evidence="1">
    <location>
        <begin position="109"/>
        <end position="157"/>
    </location>
</feature>
<organism evidence="2 3">
    <name type="scientific">Streptomyces pluripotens</name>
    <dbReference type="NCBI Taxonomy" id="1355015"/>
    <lineage>
        <taxon>Bacteria</taxon>
        <taxon>Bacillati</taxon>
        <taxon>Actinomycetota</taxon>
        <taxon>Actinomycetes</taxon>
        <taxon>Kitasatosporales</taxon>
        <taxon>Streptomycetaceae</taxon>
        <taxon>Streptomyces</taxon>
    </lineage>
</organism>
<feature type="region of interest" description="Disordered" evidence="1">
    <location>
        <begin position="67"/>
        <end position="87"/>
    </location>
</feature>
<accession>A0A221P7F2</accession>
<protein>
    <submittedName>
        <fullName evidence="2">Uncharacterized protein</fullName>
    </submittedName>
</protein>
<reference evidence="2 3" key="1">
    <citation type="submission" date="2017-07" db="EMBL/GenBank/DDBJ databases">
        <title>Genome sequence of Streptomyces pluripotens MUSC 137T.</title>
        <authorList>
            <person name="Ser H.-L."/>
            <person name="Lee L.-H."/>
        </authorList>
    </citation>
    <scope>NUCLEOTIDE SEQUENCE [LARGE SCALE GENOMIC DNA]</scope>
    <source>
        <strain evidence="2 3">MUSC 137</strain>
    </source>
</reference>
<feature type="compositionally biased region" description="Pro residues" evidence="1">
    <location>
        <begin position="126"/>
        <end position="142"/>
    </location>
</feature>
<dbReference type="AlphaFoldDB" id="A0A221P7F2"/>
<feature type="compositionally biased region" description="Low complexity" evidence="1">
    <location>
        <begin position="195"/>
        <end position="209"/>
    </location>
</feature>
<evidence type="ECO:0000256" key="1">
    <source>
        <dbReference type="SAM" id="MobiDB-lite"/>
    </source>
</evidence>
<evidence type="ECO:0000313" key="3">
    <source>
        <dbReference type="Proteomes" id="UP000031501"/>
    </source>
</evidence>
<feature type="region of interest" description="Disordered" evidence="1">
    <location>
        <begin position="184"/>
        <end position="214"/>
    </location>
</feature>
<dbReference type="EMBL" id="CP022433">
    <property type="protein sequence ID" value="ASN28016.1"/>
    <property type="molecule type" value="Genomic_DNA"/>
</dbReference>
<sequence>MLGERGTGDVVPATAEVRQLTFSLYRAALEASGSSILLELYELEVRLESLRAELDQVHAAQVRDLAEGRARGEADAGVPGQDSTESREVALAHRRTVLLAELDHVRHEISRRENTPAAQEHAAQFPPIPPRRPWGETPPSPPGSTTRKSGGGPGTSTRAPWAVAGFVVLTAAVFFGMWIGRPSTPPGSPTASLDSGPSGVASSAPAHAGNGHEPKVIASTRVVIPRGQAVDADSRFATLWSFGYEYGDFQVSNDPAQDSMFTGNGYASLALSKAADWPTCGLAEGFENQTVTAASLDTGATLCGITSEGNRCALTVETVRSDSRGVRSVTVRFTTWDASRP</sequence>
<proteinExistence type="predicted"/>
<dbReference type="Proteomes" id="UP000031501">
    <property type="component" value="Chromosome"/>
</dbReference>
<evidence type="ECO:0000313" key="2">
    <source>
        <dbReference type="EMBL" id="ASN28016.1"/>
    </source>
</evidence>
<name>A0A221P7F2_9ACTN</name>